<feature type="transmembrane region" description="Helical" evidence="2">
    <location>
        <begin position="108"/>
        <end position="127"/>
    </location>
</feature>
<keyword evidence="2" id="KW-0812">Transmembrane</keyword>
<feature type="region of interest" description="Disordered" evidence="1">
    <location>
        <begin position="54"/>
        <end position="83"/>
    </location>
</feature>
<name>A0A812F4R9_9ARCH</name>
<gene>
    <name evidence="3" type="ORF">NUZ5A_51209</name>
</gene>
<evidence type="ECO:0000313" key="3">
    <source>
        <dbReference type="EMBL" id="CAE6501875.1"/>
    </source>
</evidence>
<dbReference type="Proteomes" id="UP000655759">
    <property type="component" value="Unassembled WGS sequence"/>
</dbReference>
<protein>
    <submittedName>
        <fullName evidence="3">Uncharacterized protein</fullName>
    </submittedName>
</protein>
<accession>A0A812F4R9</accession>
<dbReference type="AlphaFoldDB" id="A0A812F4R9"/>
<feature type="compositionally biased region" description="Basic and acidic residues" evidence="1">
    <location>
        <begin position="59"/>
        <end position="70"/>
    </location>
</feature>
<keyword evidence="2" id="KW-1133">Transmembrane helix</keyword>
<proteinExistence type="predicted"/>
<evidence type="ECO:0000256" key="1">
    <source>
        <dbReference type="SAM" id="MobiDB-lite"/>
    </source>
</evidence>
<keyword evidence="2" id="KW-0472">Membrane</keyword>
<comment type="caution">
    <text evidence="3">The sequence shown here is derived from an EMBL/GenBank/DDBJ whole genome shotgun (WGS) entry which is preliminary data.</text>
</comment>
<reference evidence="3" key="1">
    <citation type="submission" date="2021-02" db="EMBL/GenBank/DDBJ databases">
        <authorList>
            <person name="Han P."/>
        </authorList>
    </citation>
    <scope>NUCLEOTIDE SEQUENCE</scope>
    <source>
        <strain evidence="3">Candidatus Nitrosotenuis uzonensis 5A</strain>
    </source>
</reference>
<dbReference type="EMBL" id="CAJNAQ010000005">
    <property type="protein sequence ID" value="CAE6501875.1"/>
    <property type="molecule type" value="Genomic_DNA"/>
</dbReference>
<organism evidence="3 4">
    <name type="scientific">Candidatus Nitrosotenuis uzonensis</name>
    <dbReference type="NCBI Taxonomy" id="1407055"/>
    <lineage>
        <taxon>Archaea</taxon>
        <taxon>Nitrososphaerota</taxon>
        <taxon>Candidatus Nitrosotenuis</taxon>
    </lineage>
</organism>
<sequence length="234" mass="26105">MGQFFTDDVDELIRLGHGDQERLNRIKSEYQTKKLVTLEDRRYVEGLIARYMRPAAEPQQEKPKAREERIVPPPPTPPKQQDRFEIKQQKAKMEKPIPKIGAKKMRNIAISVASVAVAVVIIGLISLNQDGISLDGIDEPKNLELDQKSYYRGDIISISGRVNVPTNVVSLGIFNTQNQPVWTETVNVDENGEYSTLVIAGGDGWEQAGTYAVTANYAGTQDQANFSFNPTSQD</sequence>
<evidence type="ECO:0000256" key="2">
    <source>
        <dbReference type="SAM" id="Phobius"/>
    </source>
</evidence>
<dbReference type="RefSeq" id="WP_205100607.1">
    <property type="nucleotide sequence ID" value="NZ_CAJNAQ010000005.1"/>
</dbReference>
<evidence type="ECO:0000313" key="4">
    <source>
        <dbReference type="Proteomes" id="UP000655759"/>
    </source>
</evidence>